<dbReference type="PANTHER" id="PTHR34046">
    <property type="entry name" value="OS06G0218800 PROTEIN"/>
    <property type="match status" value="1"/>
</dbReference>
<dbReference type="Proteomes" id="UP001642260">
    <property type="component" value="Unassembled WGS sequence"/>
</dbReference>
<dbReference type="EMBL" id="CAKOAT010252933">
    <property type="protein sequence ID" value="CAH8358783.1"/>
    <property type="molecule type" value="Genomic_DNA"/>
</dbReference>
<gene>
    <name evidence="2" type="ORF">ERUC_LOCUS24539</name>
</gene>
<keyword evidence="3" id="KW-1185">Reference proteome</keyword>
<dbReference type="PANTHER" id="PTHR34046:SF23">
    <property type="entry name" value="GENOME ASSEMBLY, CHROMOSOME: A05"/>
    <property type="match status" value="1"/>
</dbReference>
<evidence type="ECO:0000256" key="1">
    <source>
        <dbReference type="SAM" id="MobiDB-lite"/>
    </source>
</evidence>
<organism evidence="2 3">
    <name type="scientific">Eruca vesicaria subsp. sativa</name>
    <name type="common">Garden rocket</name>
    <name type="synonym">Eruca sativa</name>
    <dbReference type="NCBI Taxonomy" id="29727"/>
    <lineage>
        <taxon>Eukaryota</taxon>
        <taxon>Viridiplantae</taxon>
        <taxon>Streptophyta</taxon>
        <taxon>Embryophyta</taxon>
        <taxon>Tracheophyta</taxon>
        <taxon>Spermatophyta</taxon>
        <taxon>Magnoliopsida</taxon>
        <taxon>eudicotyledons</taxon>
        <taxon>Gunneridae</taxon>
        <taxon>Pentapetalae</taxon>
        <taxon>rosids</taxon>
        <taxon>malvids</taxon>
        <taxon>Brassicales</taxon>
        <taxon>Brassicaceae</taxon>
        <taxon>Brassiceae</taxon>
        <taxon>Eruca</taxon>
    </lineage>
</organism>
<accession>A0ABC8KMV1</accession>
<protein>
    <submittedName>
        <fullName evidence="2">Uncharacterized protein</fullName>
    </submittedName>
</protein>
<feature type="region of interest" description="Disordered" evidence="1">
    <location>
        <begin position="1"/>
        <end position="25"/>
    </location>
</feature>
<dbReference type="AlphaFoldDB" id="A0ABC8KMV1"/>
<evidence type="ECO:0000313" key="2">
    <source>
        <dbReference type="EMBL" id="CAH8358783.1"/>
    </source>
</evidence>
<proteinExistence type="predicted"/>
<comment type="caution">
    <text evidence="2">The sequence shown here is derived from an EMBL/GenBank/DDBJ whole genome shotgun (WGS) entry which is preliminary data.</text>
</comment>
<evidence type="ECO:0000313" key="3">
    <source>
        <dbReference type="Proteomes" id="UP001642260"/>
    </source>
</evidence>
<reference evidence="2 3" key="1">
    <citation type="submission" date="2022-03" db="EMBL/GenBank/DDBJ databases">
        <authorList>
            <person name="Macdonald S."/>
            <person name="Ahmed S."/>
            <person name="Newling K."/>
        </authorList>
    </citation>
    <scope>NUCLEOTIDE SEQUENCE [LARGE SCALE GENOMIC DNA]</scope>
</reference>
<name>A0ABC8KMV1_ERUVS</name>
<sequence>MASLSTSLLGKRRMSKSKAQDKTKNTVLCKMHPKHRQSPGVCSLCLHERLSIFIKATSSSSYCSLRLRKARHIIYSSSTTSLSSSSTVSSCPSPLVDRRCYLLMAGGSGREKRSLWMTKSGSVAYKVDDEKRKKKATRSGFFFRFGGFKKREQESVVDN</sequence>